<feature type="transmembrane region" description="Helical" evidence="2">
    <location>
        <begin position="30"/>
        <end position="48"/>
    </location>
</feature>
<accession>A0A1G6BNK1</accession>
<dbReference type="AlphaFoldDB" id="A0A1G6BNK1"/>
<dbReference type="STRING" id="617002.SAMN05660653_01077"/>
<evidence type="ECO:0000313" key="4">
    <source>
        <dbReference type="Proteomes" id="UP000198771"/>
    </source>
</evidence>
<reference evidence="3 4" key="1">
    <citation type="submission" date="2016-10" db="EMBL/GenBank/DDBJ databases">
        <authorList>
            <person name="de Groot N.N."/>
        </authorList>
    </citation>
    <scope>NUCLEOTIDE SEQUENCE [LARGE SCALE GENOMIC DNA]</scope>
    <source>
        <strain evidence="3 4">ASO4-2</strain>
    </source>
</reference>
<evidence type="ECO:0000256" key="2">
    <source>
        <dbReference type="SAM" id="Phobius"/>
    </source>
</evidence>
<feature type="region of interest" description="Disordered" evidence="1">
    <location>
        <begin position="1"/>
        <end position="23"/>
    </location>
</feature>
<keyword evidence="2" id="KW-0472">Membrane</keyword>
<dbReference type="RefSeq" id="WP_092118256.1">
    <property type="nucleotide sequence ID" value="NZ_FMXO01000005.1"/>
</dbReference>
<dbReference type="OrthoDB" id="5471881at2"/>
<gene>
    <name evidence="3" type="ORF">SAMN05660653_01077</name>
</gene>
<sequence length="101" mass="11195">MKKEILPSNKQQTGDGKPSPVSRLRHPLRGLLRLGLGIALIVGFIALLNNLERVTGKSETLETLREGDIYVGAWYWDSIQEVSEAMSFMRGALGRGGKRDE</sequence>
<evidence type="ECO:0000313" key="3">
    <source>
        <dbReference type="EMBL" id="SDB22236.1"/>
    </source>
</evidence>
<keyword evidence="2" id="KW-0812">Transmembrane</keyword>
<protein>
    <submittedName>
        <fullName evidence="3">Uncharacterized protein</fullName>
    </submittedName>
</protein>
<keyword evidence="2" id="KW-1133">Transmembrane helix</keyword>
<proteinExistence type="predicted"/>
<organism evidence="3 4">
    <name type="scientific">Desulfonatronum thiosulfatophilum</name>
    <dbReference type="NCBI Taxonomy" id="617002"/>
    <lineage>
        <taxon>Bacteria</taxon>
        <taxon>Pseudomonadati</taxon>
        <taxon>Thermodesulfobacteriota</taxon>
        <taxon>Desulfovibrionia</taxon>
        <taxon>Desulfovibrionales</taxon>
        <taxon>Desulfonatronaceae</taxon>
        <taxon>Desulfonatronum</taxon>
    </lineage>
</organism>
<name>A0A1G6BNK1_9BACT</name>
<dbReference type="EMBL" id="FMXO01000005">
    <property type="protein sequence ID" value="SDB22236.1"/>
    <property type="molecule type" value="Genomic_DNA"/>
</dbReference>
<dbReference type="Proteomes" id="UP000198771">
    <property type="component" value="Unassembled WGS sequence"/>
</dbReference>
<evidence type="ECO:0000256" key="1">
    <source>
        <dbReference type="SAM" id="MobiDB-lite"/>
    </source>
</evidence>
<keyword evidence="4" id="KW-1185">Reference proteome</keyword>